<sequence length="160" mass="16539">MALPFLAGRPLGEICHIIQLAIACKQILGYADGAVVPHHRSEAVLRLRCAAEQRPIAGAAGPGGGGAGAAGCAGLPEASLEEAQACVRSILGLVPGAEPCEVPLPNIKRLFRSRFGLMLSETCLGYARLIDLIQDAPFSGFCALRPQAKGSGYGIAPLPR</sequence>
<evidence type="ECO:0000259" key="1">
    <source>
        <dbReference type="PROSITE" id="PS51644"/>
    </source>
</evidence>
<feature type="domain" description="HTH OST-type" evidence="1">
    <location>
        <begin position="79"/>
        <end position="159"/>
    </location>
</feature>
<reference evidence="2" key="1">
    <citation type="submission" date="2021-01" db="EMBL/GenBank/DDBJ databases">
        <authorList>
            <person name="Corre E."/>
            <person name="Pelletier E."/>
            <person name="Niang G."/>
            <person name="Scheremetjew M."/>
            <person name="Finn R."/>
            <person name="Kale V."/>
            <person name="Holt S."/>
            <person name="Cochrane G."/>
            <person name="Meng A."/>
            <person name="Brown T."/>
            <person name="Cohen L."/>
        </authorList>
    </citation>
    <scope>NUCLEOTIDE SEQUENCE</scope>
    <source>
        <strain evidence="2">RCC3387</strain>
    </source>
</reference>
<protein>
    <recommendedName>
        <fullName evidence="1">HTH OST-type domain-containing protein</fullName>
    </recommendedName>
</protein>
<proteinExistence type="predicted"/>
<accession>A0A7S2MFH4</accession>
<dbReference type="AlphaFoldDB" id="A0A7S2MFH4"/>
<dbReference type="PROSITE" id="PS51644">
    <property type="entry name" value="HTH_OST"/>
    <property type="match status" value="1"/>
</dbReference>
<evidence type="ECO:0000313" key="2">
    <source>
        <dbReference type="EMBL" id="CAD9480134.1"/>
    </source>
</evidence>
<organism evidence="2">
    <name type="scientific">Zooxanthella nutricula</name>
    <dbReference type="NCBI Taxonomy" id="1333877"/>
    <lineage>
        <taxon>Eukaryota</taxon>
        <taxon>Sar</taxon>
        <taxon>Alveolata</taxon>
        <taxon>Dinophyceae</taxon>
        <taxon>Peridiniales</taxon>
        <taxon>Peridiniales incertae sedis</taxon>
        <taxon>Zooxanthella</taxon>
    </lineage>
</organism>
<dbReference type="EMBL" id="HBGW01000268">
    <property type="protein sequence ID" value="CAD9480134.1"/>
    <property type="molecule type" value="Transcribed_RNA"/>
</dbReference>
<dbReference type="InterPro" id="IPR025605">
    <property type="entry name" value="OST-HTH/LOTUS_dom"/>
</dbReference>
<gene>
    <name evidence="2" type="ORF">BRAN1462_LOCUS175</name>
</gene>
<name>A0A7S2MFH4_9DINO</name>